<dbReference type="Pfam" id="PF01794">
    <property type="entry name" value="Ferric_reduct"/>
    <property type="match status" value="1"/>
</dbReference>
<evidence type="ECO:0000256" key="13">
    <source>
        <dbReference type="SAM" id="SignalP"/>
    </source>
</evidence>
<dbReference type="PROSITE" id="PS51384">
    <property type="entry name" value="FAD_FR"/>
    <property type="match status" value="1"/>
</dbReference>
<evidence type="ECO:0000313" key="16">
    <source>
        <dbReference type="Proteomes" id="UP001355207"/>
    </source>
</evidence>
<feature type="signal peptide" evidence="13">
    <location>
        <begin position="1"/>
        <end position="23"/>
    </location>
</feature>
<protein>
    <recommendedName>
        <fullName evidence="14">FAD-binding FR-type domain-containing protein</fullName>
    </recommendedName>
</protein>
<feature type="region of interest" description="Disordered" evidence="11">
    <location>
        <begin position="656"/>
        <end position="689"/>
    </location>
</feature>
<evidence type="ECO:0000256" key="4">
    <source>
        <dbReference type="ARBA" id="ARBA00022692"/>
    </source>
</evidence>
<dbReference type="GO" id="GO:0006826">
    <property type="term" value="P:iron ion transport"/>
    <property type="evidence" value="ECO:0007669"/>
    <property type="project" value="TreeGrafter"/>
</dbReference>
<dbReference type="PANTHER" id="PTHR32361">
    <property type="entry name" value="FERRIC/CUPRIC REDUCTASE TRANSMEMBRANE COMPONENT"/>
    <property type="match status" value="1"/>
</dbReference>
<evidence type="ECO:0000256" key="6">
    <source>
        <dbReference type="ARBA" id="ARBA00022989"/>
    </source>
</evidence>
<keyword evidence="6 12" id="KW-1133">Transmembrane helix</keyword>
<dbReference type="GO" id="GO:0005886">
    <property type="term" value="C:plasma membrane"/>
    <property type="evidence" value="ECO:0007669"/>
    <property type="project" value="TreeGrafter"/>
</dbReference>
<feature type="transmembrane region" description="Helical" evidence="12">
    <location>
        <begin position="165"/>
        <end position="184"/>
    </location>
</feature>
<evidence type="ECO:0000256" key="9">
    <source>
        <dbReference type="ARBA" id="ARBA00023136"/>
    </source>
</evidence>
<dbReference type="InterPro" id="IPR039261">
    <property type="entry name" value="FNR_nucleotide-bd"/>
</dbReference>
<keyword evidence="7" id="KW-0560">Oxidoreductase</keyword>
<dbReference type="InterPro" id="IPR013121">
    <property type="entry name" value="Fe_red_NAD-bd_6"/>
</dbReference>
<proteinExistence type="inferred from homology"/>
<dbReference type="Pfam" id="PF08022">
    <property type="entry name" value="FAD_binding_8"/>
    <property type="match status" value="1"/>
</dbReference>
<dbReference type="SFLD" id="SFLDG01168">
    <property type="entry name" value="Ferric_reductase_subgroup_(FRE"/>
    <property type="match status" value="1"/>
</dbReference>
<dbReference type="SUPFAM" id="SSF52343">
    <property type="entry name" value="Ferredoxin reductase-like, C-terminal NADP-linked domain"/>
    <property type="match status" value="1"/>
</dbReference>
<evidence type="ECO:0000256" key="1">
    <source>
        <dbReference type="ARBA" id="ARBA00004141"/>
    </source>
</evidence>
<dbReference type="GO" id="GO:0000293">
    <property type="term" value="F:ferric-chelate reductase activity"/>
    <property type="evidence" value="ECO:0007669"/>
    <property type="project" value="UniProtKB-ARBA"/>
</dbReference>
<feature type="transmembrane region" description="Helical" evidence="12">
    <location>
        <begin position="249"/>
        <end position="269"/>
    </location>
</feature>
<accession>A0AAX4K269</accession>
<organism evidence="15 16">
    <name type="scientific">Kwoniella dendrophila CBS 6074</name>
    <dbReference type="NCBI Taxonomy" id="1295534"/>
    <lineage>
        <taxon>Eukaryota</taxon>
        <taxon>Fungi</taxon>
        <taxon>Dikarya</taxon>
        <taxon>Basidiomycota</taxon>
        <taxon>Agaricomycotina</taxon>
        <taxon>Tremellomycetes</taxon>
        <taxon>Tremellales</taxon>
        <taxon>Cryptococcaceae</taxon>
        <taxon>Kwoniella</taxon>
    </lineage>
</organism>
<dbReference type="InterPro" id="IPR017927">
    <property type="entry name" value="FAD-bd_FR_type"/>
</dbReference>
<feature type="transmembrane region" description="Helical" evidence="12">
    <location>
        <begin position="362"/>
        <end position="381"/>
    </location>
</feature>
<evidence type="ECO:0000256" key="5">
    <source>
        <dbReference type="ARBA" id="ARBA00022982"/>
    </source>
</evidence>
<dbReference type="Pfam" id="PF08030">
    <property type="entry name" value="NAD_binding_6"/>
    <property type="match status" value="1"/>
</dbReference>
<comment type="subcellular location">
    <subcellularLocation>
        <location evidence="1">Membrane</location>
        <topology evidence="1">Multi-pass membrane protein</topology>
    </subcellularLocation>
</comment>
<evidence type="ECO:0000256" key="2">
    <source>
        <dbReference type="ARBA" id="ARBA00006278"/>
    </source>
</evidence>
<feature type="transmembrane region" description="Helical" evidence="12">
    <location>
        <begin position="289"/>
        <end position="308"/>
    </location>
</feature>
<evidence type="ECO:0000256" key="10">
    <source>
        <dbReference type="ARBA" id="ARBA00023180"/>
    </source>
</evidence>
<feature type="domain" description="FAD-binding FR-type" evidence="14">
    <location>
        <begin position="386"/>
        <end position="559"/>
    </location>
</feature>
<name>A0AAX4K269_9TREE</name>
<dbReference type="PANTHER" id="PTHR32361:SF9">
    <property type="entry name" value="FERRIC REDUCTASE TRANSMEMBRANE COMPONENT 3-RELATED"/>
    <property type="match status" value="1"/>
</dbReference>
<dbReference type="SFLD" id="SFLDS00052">
    <property type="entry name" value="Ferric_Reductase_Domain"/>
    <property type="match status" value="1"/>
</dbReference>
<keyword evidence="10" id="KW-0325">Glycoprotein</keyword>
<evidence type="ECO:0000256" key="3">
    <source>
        <dbReference type="ARBA" id="ARBA00022448"/>
    </source>
</evidence>
<evidence type="ECO:0000256" key="7">
    <source>
        <dbReference type="ARBA" id="ARBA00023002"/>
    </source>
</evidence>
<reference evidence="15 16" key="1">
    <citation type="submission" date="2024-01" db="EMBL/GenBank/DDBJ databases">
        <title>Comparative genomics of Cryptococcus and Kwoniella reveals pathogenesis evolution and contrasting modes of karyotype evolution via chromosome fusion or intercentromeric recombination.</title>
        <authorList>
            <person name="Coelho M.A."/>
            <person name="David-Palma M."/>
            <person name="Shea T."/>
            <person name="Bowers K."/>
            <person name="McGinley-Smith S."/>
            <person name="Mohammad A.W."/>
            <person name="Gnirke A."/>
            <person name="Yurkov A.M."/>
            <person name="Nowrousian M."/>
            <person name="Sun S."/>
            <person name="Cuomo C.A."/>
            <person name="Heitman J."/>
        </authorList>
    </citation>
    <scope>NUCLEOTIDE SEQUENCE [LARGE SCALE GENOMIC DNA]</scope>
    <source>
        <strain evidence="15 16">CBS 6074</strain>
    </source>
</reference>
<keyword evidence="13" id="KW-0732">Signal</keyword>
<dbReference type="InterPro" id="IPR013112">
    <property type="entry name" value="FAD-bd_8"/>
</dbReference>
<dbReference type="Gene3D" id="3.40.50.80">
    <property type="entry name" value="Nucleotide-binding domain of ferredoxin-NADP reductase (FNR) module"/>
    <property type="match status" value="1"/>
</dbReference>
<keyword evidence="3" id="KW-0813">Transport</keyword>
<evidence type="ECO:0000313" key="15">
    <source>
        <dbReference type="EMBL" id="WWC90930.1"/>
    </source>
</evidence>
<keyword evidence="16" id="KW-1185">Reference proteome</keyword>
<feature type="compositionally biased region" description="Low complexity" evidence="11">
    <location>
        <begin position="657"/>
        <end position="680"/>
    </location>
</feature>
<sequence>MFRSQLCLALLTLLAIGLRPISALLVIQMKIPAYQCVEACYESLSEVTFGDIKSKKVSLKDQCSSTYFTTSLALCSQNYCIPENQLKGWEYYQDQCNKSNVTLKDQNQVLLKINDTVKTKTIDIFEKNKKGFNQTVLIDQRSFDAGYKTLYAEWQKVAFSHAFGFAVYIFLGIAVVIGVINRLISLSFYRRHISSSLEDTNSPARTNDQSISTRSYTWWRKHITMPALFGYQHSQPWGWVTIPTRLQSVLIFLFIAIQIVFTCVGYELFDDNLSDPIDKQSQLLDLLQYRTGVMCVYNLPLLWLLAGRNDVVLWLTGWSFSSVNLWHRWIARCAVAQAFIHGVVYSIDKRNDLTNRFLHRMYWTTGIFALICFILLVVLSIKPFRARWYEFFLVTHIILAMLSLILLYFHLTHMRGRFDPYVYACGAVWGFDRVIRLLRVFVLTHKALSKDGNNTAAVMSDNDSGLVRLSIQTSIKITPKAGQYYFLYKPFSMKPWENHPFTVASWEINEKSNSTTLHFLVAPQNGTTKKWRKSILKKPNRTDNIRLLLEGPYGHKHPIENYENILLVAGGSGITSMLAYIHTFKHHLNDLHNVRTKSMNLVWVVKNIPYTNDVLEHELKEFMQTNKEKEVIKGIKVNIQLYVTREGDVSPRTLVESTFSSQSSPSSSSTPNISRSNSVSNENGSSPQTVANSIMSEKISGDLDEIPLSKAEYNNEKGGLSSNSQSGLTIHSGRPKMQDLLNTAVNELVGNDKLAISACGPAIMTDDMRKAVCNVYGTEEGKVNGKTLEYFEELFSW</sequence>
<evidence type="ECO:0000256" key="12">
    <source>
        <dbReference type="SAM" id="Phobius"/>
    </source>
</evidence>
<dbReference type="InterPro" id="IPR013130">
    <property type="entry name" value="Fe3_Rdtase_TM_dom"/>
</dbReference>
<comment type="similarity">
    <text evidence="2">Belongs to the ferric reductase (FRE) family.</text>
</comment>
<gene>
    <name evidence="15" type="ORF">L201_005868</name>
</gene>
<feature type="transmembrane region" description="Helical" evidence="12">
    <location>
        <begin position="388"/>
        <end position="409"/>
    </location>
</feature>
<dbReference type="GeneID" id="91096538"/>
<keyword evidence="8" id="KW-0406">Ion transport</keyword>
<evidence type="ECO:0000259" key="14">
    <source>
        <dbReference type="PROSITE" id="PS51384"/>
    </source>
</evidence>
<keyword evidence="5" id="KW-0249">Electron transport</keyword>
<dbReference type="Proteomes" id="UP001355207">
    <property type="component" value="Chromosome 7"/>
</dbReference>
<feature type="chain" id="PRO_5043365720" description="FAD-binding FR-type domain-containing protein" evidence="13">
    <location>
        <begin position="24"/>
        <end position="797"/>
    </location>
</feature>
<dbReference type="AlphaFoldDB" id="A0AAX4K269"/>
<dbReference type="RefSeq" id="XP_066077693.1">
    <property type="nucleotide sequence ID" value="XM_066221596.1"/>
</dbReference>
<evidence type="ECO:0000256" key="11">
    <source>
        <dbReference type="SAM" id="MobiDB-lite"/>
    </source>
</evidence>
<keyword evidence="4 12" id="KW-0812">Transmembrane</keyword>
<dbReference type="GO" id="GO:0015677">
    <property type="term" value="P:copper ion import"/>
    <property type="evidence" value="ECO:0007669"/>
    <property type="project" value="TreeGrafter"/>
</dbReference>
<keyword evidence="9 12" id="KW-0472">Membrane</keyword>
<evidence type="ECO:0000256" key="8">
    <source>
        <dbReference type="ARBA" id="ARBA00023065"/>
    </source>
</evidence>
<dbReference type="GO" id="GO:0006879">
    <property type="term" value="P:intracellular iron ion homeostasis"/>
    <property type="evidence" value="ECO:0007669"/>
    <property type="project" value="TreeGrafter"/>
</dbReference>
<dbReference type="InterPro" id="IPR051410">
    <property type="entry name" value="Ferric/Cupric_Reductase"/>
</dbReference>
<feature type="transmembrane region" description="Helical" evidence="12">
    <location>
        <begin position="329"/>
        <end position="347"/>
    </location>
</feature>
<dbReference type="EMBL" id="CP144104">
    <property type="protein sequence ID" value="WWC90930.1"/>
    <property type="molecule type" value="Genomic_DNA"/>
</dbReference>
<dbReference type="CDD" id="cd06186">
    <property type="entry name" value="NOX_Duox_like_FAD_NADP"/>
    <property type="match status" value="1"/>
</dbReference>